<dbReference type="InterPro" id="IPR050091">
    <property type="entry name" value="PKS_NRPS_Biosynth_Enz"/>
</dbReference>
<evidence type="ECO:0000256" key="5">
    <source>
        <dbReference type="SAM" id="MobiDB-lite"/>
    </source>
</evidence>
<dbReference type="Pfam" id="PF07993">
    <property type="entry name" value="NAD_binding_4"/>
    <property type="match status" value="1"/>
</dbReference>
<dbReference type="SUPFAM" id="SSF53901">
    <property type="entry name" value="Thiolase-like"/>
    <property type="match status" value="1"/>
</dbReference>
<proteinExistence type="predicted"/>
<dbReference type="STRING" id="1314781.A0A165ZZK5"/>
<dbReference type="InterPro" id="IPR013968">
    <property type="entry name" value="PKS_KR"/>
</dbReference>
<protein>
    <submittedName>
        <fullName evidence="8">Ketoacyl-synt-domain-containing protein</fullName>
    </submittedName>
</protein>
<dbReference type="PANTHER" id="PTHR43775:SF37">
    <property type="entry name" value="SI:DKEY-61P9.11"/>
    <property type="match status" value="1"/>
</dbReference>
<dbReference type="Pfam" id="PF21089">
    <property type="entry name" value="PKS_DH_N"/>
    <property type="match status" value="1"/>
</dbReference>
<dbReference type="InterPro" id="IPR013120">
    <property type="entry name" value="FAR_NAD-bd"/>
</dbReference>
<feature type="region of interest" description="Disordered" evidence="5">
    <location>
        <begin position="1425"/>
        <end position="1450"/>
    </location>
</feature>
<dbReference type="Pfam" id="PF00109">
    <property type="entry name" value="ketoacyl-synt"/>
    <property type="match status" value="1"/>
</dbReference>
<dbReference type="InterPro" id="IPR014030">
    <property type="entry name" value="Ketoacyl_synth_N"/>
</dbReference>
<feature type="active site" description="Proton donor; for dehydratase activity" evidence="4">
    <location>
        <position position="592"/>
    </location>
</feature>
<dbReference type="InterPro" id="IPR042104">
    <property type="entry name" value="PKS_dehydratase_sf"/>
</dbReference>
<dbReference type="InterPro" id="IPR036291">
    <property type="entry name" value="NAD(P)-bd_dom_sf"/>
</dbReference>
<gene>
    <name evidence="8" type="ORF">EXIGLDRAFT_724039</name>
</gene>
<dbReference type="SMART" id="SM00825">
    <property type="entry name" value="PKS_KS"/>
    <property type="match status" value="1"/>
</dbReference>
<feature type="domain" description="PKS/mFAS DH" evidence="7">
    <location>
        <begin position="392"/>
        <end position="681"/>
    </location>
</feature>
<organism evidence="8 9">
    <name type="scientific">Exidia glandulosa HHB12029</name>
    <dbReference type="NCBI Taxonomy" id="1314781"/>
    <lineage>
        <taxon>Eukaryota</taxon>
        <taxon>Fungi</taxon>
        <taxon>Dikarya</taxon>
        <taxon>Basidiomycota</taxon>
        <taxon>Agaricomycotina</taxon>
        <taxon>Agaricomycetes</taxon>
        <taxon>Auriculariales</taxon>
        <taxon>Exidiaceae</taxon>
        <taxon>Exidia</taxon>
    </lineage>
</organism>
<dbReference type="Gene3D" id="3.40.50.720">
    <property type="entry name" value="NAD(P)-binding Rossmann-like Domain"/>
    <property type="match status" value="2"/>
</dbReference>
<feature type="region of interest" description="N-terminal hotdog fold" evidence="4">
    <location>
        <begin position="392"/>
        <end position="511"/>
    </location>
</feature>
<dbReference type="PROSITE" id="PS00012">
    <property type="entry name" value="PHOSPHOPANTETHEINE"/>
    <property type="match status" value="1"/>
</dbReference>
<dbReference type="Proteomes" id="UP000077266">
    <property type="component" value="Unassembled WGS sequence"/>
</dbReference>
<dbReference type="Pfam" id="PF14765">
    <property type="entry name" value="PS-DH"/>
    <property type="match status" value="1"/>
</dbReference>
<dbReference type="SUPFAM" id="SSF51735">
    <property type="entry name" value="NAD(P)-binding Rossmann-fold domains"/>
    <property type="match status" value="2"/>
</dbReference>
<dbReference type="Gene3D" id="3.10.129.110">
    <property type="entry name" value="Polyketide synthase dehydratase"/>
    <property type="match status" value="1"/>
</dbReference>
<dbReference type="Pfam" id="PF02801">
    <property type="entry name" value="Ketoacyl-synt_C"/>
    <property type="match status" value="1"/>
</dbReference>
<dbReference type="InterPro" id="IPR049552">
    <property type="entry name" value="PKS_DH_N"/>
</dbReference>
<dbReference type="SMART" id="SM00826">
    <property type="entry name" value="PKS_DH"/>
    <property type="match status" value="1"/>
</dbReference>
<dbReference type="InterPro" id="IPR036736">
    <property type="entry name" value="ACP-like_sf"/>
</dbReference>
<evidence type="ECO:0000256" key="1">
    <source>
        <dbReference type="ARBA" id="ARBA00022450"/>
    </source>
</evidence>
<dbReference type="PROSITE" id="PS52019">
    <property type="entry name" value="PKS_MFAS_DH"/>
    <property type="match status" value="1"/>
</dbReference>
<dbReference type="InterPro" id="IPR016039">
    <property type="entry name" value="Thiolase-like"/>
</dbReference>
<dbReference type="InParanoid" id="A0A165ZZK5"/>
<keyword evidence="9" id="KW-1185">Reference proteome</keyword>
<dbReference type="Gene3D" id="1.10.1200.10">
    <property type="entry name" value="ACP-like"/>
    <property type="match status" value="1"/>
</dbReference>
<dbReference type="InterPro" id="IPR006162">
    <property type="entry name" value="Ppantetheine_attach_site"/>
</dbReference>
<sequence>MVPVAIIGIAARLPSGTHSSTDLDYQSFNDFLLKKGESYERIPADRLNIDALQGRALGQVLPKNGSFLKNLDKFDHVEFGITARDARAMPVGTRVLIELAFLALLDSGINYRGENVGCYTSAVSHDLFMLSGQDELEARGSFAQGPAMVANRVSYHLDLRGPSFPIDTACSSSLTATHIAAQAISNGECESAVVGGSQINLRVVDWFNYSHGGVLSPDGKCKPFDAHADGFSRGEGAVVMVLKRLDAATRDGDKIYGTILGTAINSNGSRQPVHAPDAVAQEKAMRDAFRRAGRHPSEVDFVELHATGTARGDPTEANWVGRVFKRDSELLIGSVKGNIGHLEITAFLASLCKVCSIFQTRNIPPTVNVSRLNPAIRWEDNRMRVPVPYRVPSYDVARYLQERNGPLNYPNMRINALTHPSLADHVIKDEPIMPASGYLEMALEYGARTLWNIEFRSIIPLSADRPLPVEISLNGNLWSVQTPSSLTASDWDAKYDKVNARGFLSKSVHGPRPTTLDLAGFSARCRPLNLQGFYPELQRFGLQYGPLYRRIESMSVAHDNRLSVMEAVVRIRAYTADLEAEPPFVLHPAILDAAFHAMAHPILSGNRDPALYMLPARIQSVVTHDALYGRVKAPILVAYVTSRKWTPESITWDCVLTDDTGVPLCTVRGLEFDTHGQSLAPTVLRRFDLAMKPLNAAVSEHNVAAPAILPTHGPRSYAFLPLANHLPGHHLIAFVHGEEMQLQRDIASLREADDLTLWFTAPVGLESDAMTGFTRSFRREYPVWNVYCVSFPGTASLTSVREAAIRLVGLPNLETEMSMDERGNIHVPRLTEIASPRHTTSFDSKQPWELHGTSVSRPRPHLPRAGDVIIDIDLLSDSTDAVRAFTGRRRVDGAHVAGLVLPNPTNILCVSSSSLCPLPNSIAGHLKRLPIIALTVCGWALGQRLLNSSSDLQSMSIVVFPSDSPTGQSIVQVLTLAGAQITCISSTQSDYDIALAHTASADIVLCGYTDAAKLAIAGELLANPGTLYPWNHVTDGIPGVLKHSPWVIGNALSAMLPLVGDHIVECPLLVYDAPVEILRRVSPAAIAGPVHAELFDSHRAYVLVGGIGSLGVQIALWMYKHGARNLVLTSRSGKEGLIKRNDITSLRVLAYLEAQQDLSISLNAIDATDEVKTGELLSHITVPIAGCVLASALFVDHAFRRHTKKSYAAAFAPKVTAFRVLEKLLDIASLDWFLAISSFMAFLGNPGQTSYASANAILNGLLQPYPNACAIAAPLVNDSFLVAAAEATQLKHLSTWGYTIREFCSLLEDCILLLRSGPVGIYVPDFAWEKVAKTNGIAAYFQHLLKESATIQERKEPTSSIDAVILKVLEVSASDFTAEAPLTSYGLDSLSAARLAQELQPFVKVTQIQLLSGISTNGLRTFITKSEDDGPAASTAQDANDVGAAPAVSSQDTDTMLRLVEELAQGLRRVMPVVNGNGTVSSLDPAGSVILVTGTTGTVGAAILASLAALPSVSKIYAVNRAGDDGLEERQRRAFETRGLIVTADAQRKIVQVPAILYQPDFGVGSDLMKEMQNSVTTIIHNAWPVNFNIPLSAFRETLDGMKNLISFALASPHLTLPRFIFVSSTATIDSNAKLEASAVEVLSTSPADSRDSGYAKAKWVAESLLARASDLVPNFQSTSIRVGNVSAAPNGAWEASQWVPAMLAASRVTGSVPSANTDVTWIPLASVAAAISDIVLAPNSERVLHLVHPRPVQWSTLMTLVSTELGVNVEGFDQWVGRLEVAARDEDMVKSSPALQPALRLLDFFRHMRDRAARASGMAKSDAYDGFMIPRLDMHKMLAMSPSLQNLPPLGVQDVRSWLAFSAA</sequence>
<dbReference type="InterPro" id="IPR020841">
    <property type="entry name" value="PKS_Beta-ketoAc_synthase_dom"/>
</dbReference>
<dbReference type="SUPFAM" id="SSF47336">
    <property type="entry name" value="ACP-like"/>
    <property type="match status" value="1"/>
</dbReference>
<feature type="region of interest" description="Disordered" evidence="5">
    <location>
        <begin position="838"/>
        <end position="857"/>
    </location>
</feature>
<dbReference type="Gene3D" id="3.40.47.10">
    <property type="match status" value="1"/>
</dbReference>
<reference evidence="8 9" key="1">
    <citation type="journal article" date="2016" name="Mol. Biol. Evol.">
        <title>Comparative Genomics of Early-Diverging Mushroom-Forming Fungi Provides Insights into the Origins of Lignocellulose Decay Capabilities.</title>
        <authorList>
            <person name="Nagy L.G."/>
            <person name="Riley R."/>
            <person name="Tritt A."/>
            <person name="Adam C."/>
            <person name="Daum C."/>
            <person name="Floudas D."/>
            <person name="Sun H."/>
            <person name="Yadav J.S."/>
            <person name="Pangilinan J."/>
            <person name="Larsson K.H."/>
            <person name="Matsuura K."/>
            <person name="Barry K."/>
            <person name="Labutti K."/>
            <person name="Kuo R."/>
            <person name="Ohm R.A."/>
            <person name="Bhattacharya S.S."/>
            <person name="Shirouzu T."/>
            <person name="Yoshinaga Y."/>
            <person name="Martin F.M."/>
            <person name="Grigoriev I.V."/>
            <person name="Hibbett D.S."/>
        </authorList>
    </citation>
    <scope>NUCLEOTIDE SEQUENCE [LARGE SCALE GENOMIC DNA]</scope>
    <source>
        <strain evidence="8 9">HHB12029</strain>
    </source>
</reference>
<evidence type="ECO:0000259" key="7">
    <source>
        <dbReference type="PROSITE" id="PS52019"/>
    </source>
</evidence>
<evidence type="ECO:0000256" key="4">
    <source>
        <dbReference type="PROSITE-ProRule" id="PRU01363"/>
    </source>
</evidence>
<dbReference type="PROSITE" id="PS52004">
    <property type="entry name" value="KS3_2"/>
    <property type="match status" value="1"/>
</dbReference>
<evidence type="ECO:0000256" key="2">
    <source>
        <dbReference type="ARBA" id="ARBA00022553"/>
    </source>
</evidence>
<dbReference type="CDD" id="cd00833">
    <property type="entry name" value="PKS"/>
    <property type="match status" value="1"/>
</dbReference>
<accession>A0A165ZZK5</accession>
<dbReference type="InterPro" id="IPR049551">
    <property type="entry name" value="PKS_DH_C"/>
</dbReference>
<feature type="active site" description="Proton acceptor; for dehydratase activity" evidence="4">
    <location>
        <position position="425"/>
    </location>
</feature>
<dbReference type="SMART" id="SM00822">
    <property type="entry name" value="PKS_KR"/>
    <property type="match status" value="1"/>
</dbReference>
<dbReference type="InterPro" id="IPR049900">
    <property type="entry name" value="PKS_mFAS_DH"/>
</dbReference>
<dbReference type="InterPro" id="IPR057326">
    <property type="entry name" value="KR_dom"/>
</dbReference>
<keyword evidence="1" id="KW-0596">Phosphopantetheine</keyword>
<dbReference type="GO" id="GO:0006633">
    <property type="term" value="P:fatty acid biosynthetic process"/>
    <property type="evidence" value="ECO:0007669"/>
    <property type="project" value="TreeGrafter"/>
</dbReference>
<feature type="domain" description="Ketosynthase family 3 (KS3)" evidence="6">
    <location>
        <begin position="1"/>
        <end position="402"/>
    </location>
</feature>
<dbReference type="InterPro" id="IPR014031">
    <property type="entry name" value="Ketoacyl_synth_C"/>
</dbReference>
<keyword evidence="3" id="KW-0808">Transferase</keyword>
<dbReference type="Pfam" id="PF08659">
    <property type="entry name" value="KR"/>
    <property type="match status" value="1"/>
</dbReference>
<keyword evidence="2" id="KW-0597">Phosphoprotein</keyword>
<name>A0A165ZZK5_EXIGL</name>
<dbReference type="InterPro" id="IPR020807">
    <property type="entry name" value="PKS_DH"/>
</dbReference>
<evidence type="ECO:0000313" key="8">
    <source>
        <dbReference type="EMBL" id="KZV87149.1"/>
    </source>
</evidence>
<dbReference type="OrthoDB" id="329835at2759"/>
<evidence type="ECO:0000256" key="3">
    <source>
        <dbReference type="ARBA" id="ARBA00022679"/>
    </source>
</evidence>
<feature type="region of interest" description="C-terminal hotdog fold" evidence="4">
    <location>
        <begin position="525"/>
        <end position="681"/>
    </location>
</feature>
<dbReference type="Pfam" id="PF00550">
    <property type="entry name" value="PP-binding"/>
    <property type="match status" value="1"/>
</dbReference>
<dbReference type="EMBL" id="KV426134">
    <property type="protein sequence ID" value="KZV87149.1"/>
    <property type="molecule type" value="Genomic_DNA"/>
</dbReference>
<dbReference type="GO" id="GO:0004312">
    <property type="term" value="F:fatty acid synthase activity"/>
    <property type="evidence" value="ECO:0007669"/>
    <property type="project" value="TreeGrafter"/>
</dbReference>
<evidence type="ECO:0000313" key="9">
    <source>
        <dbReference type="Proteomes" id="UP000077266"/>
    </source>
</evidence>
<evidence type="ECO:0000259" key="6">
    <source>
        <dbReference type="PROSITE" id="PS52004"/>
    </source>
</evidence>
<dbReference type="InterPro" id="IPR009081">
    <property type="entry name" value="PP-bd_ACP"/>
</dbReference>
<dbReference type="PANTHER" id="PTHR43775">
    <property type="entry name" value="FATTY ACID SYNTHASE"/>
    <property type="match status" value="1"/>
</dbReference>